<gene>
    <name evidence="2" type="ORF">AVDCRST_MAG67-2624</name>
</gene>
<protein>
    <submittedName>
        <fullName evidence="2">Uncharacterized protein</fullName>
    </submittedName>
</protein>
<reference evidence="2" key="1">
    <citation type="submission" date="2020-02" db="EMBL/GenBank/DDBJ databases">
        <authorList>
            <person name="Meier V. D."/>
        </authorList>
    </citation>
    <scope>NUCLEOTIDE SEQUENCE</scope>
    <source>
        <strain evidence="2">AVDCRST_MAG67</strain>
    </source>
</reference>
<evidence type="ECO:0000256" key="1">
    <source>
        <dbReference type="SAM" id="MobiDB-lite"/>
    </source>
</evidence>
<dbReference type="EMBL" id="CADCVQ010000106">
    <property type="protein sequence ID" value="CAA9509401.1"/>
    <property type="molecule type" value="Genomic_DNA"/>
</dbReference>
<dbReference type="AlphaFoldDB" id="A0A6J4SYW7"/>
<feature type="compositionally biased region" description="Basic and acidic residues" evidence="1">
    <location>
        <begin position="40"/>
        <end position="55"/>
    </location>
</feature>
<organism evidence="2">
    <name type="scientific">uncultured Solirubrobacteraceae bacterium</name>
    <dbReference type="NCBI Taxonomy" id="1162706"/>
    <lineage>
        <taxon>Bacteria</taxon>
        <taxon>Bacillati</taxon>
        <taxon>Actinomycetota</taxon>
        <taxon>Thermoleophilia</taxon>
        <taxon>Solirubrobacterales</taxon>
        <taxon>Solirubrobacteraceae</taxon>
        <taxon>environmental samples</taxon>
    </lineage>
</organism>
<feature type="non-terminal residue" evidence="2">
    <location>
        <position position="1"/>
    </location>
</feature>
<proteinExistence type="predicted"/>
<feature type="non-terminal residue" evidence="2">
    <location>
        <position position="55"/>
    </location>
</feature>
<name>A0A6J4SYW7_9ACTN</name>
<accession>A0A6J4SYW7</accession>
<evidence type="ECO:0000313" key="2">
    <source>
        <dbReference type="EMBL" id="CAA9509401.1"/>
    </source>
</evidence>
<feature type="region of interest" description="Disordered" evidence="1">
    <location>
        <begin position="1"/>
        <end position="55"/>
    </location>
</feature>
<sequence length="55" mass="5794">GRLPDPRRQLHASRGAGSPRAEGGRAAGTVHLRPAAPCIRDPRTSDDGCRGVDHL</sequence>